<dbReference type="Pfam" id="PF01408">
    <property type="entry name" value="GFO_IDH_MocA"/>
    <property type="match status" value="1"/>
</dbReference>
<protein>
    <submittedName>
        <fullName evidence="3">Putative oxidoreductase YhhX</fullName>
        <ecNumber evidence="3">1.-.-.-</ecNumber>
    </submittedName>
</protein>
<organism evidence="3 4">
    <name type="scientific">Candidatus Moanibacter tarae</name>
    <dbReference type="NCBI Taxonomy" id="2200854"/>
    <lineage>
        <taxon>Bacteria</taxon>
        <taxon>Pseudomonadati</taxon>
        <taxon>Verrucomicrobiota</taxon>
        <taxon>Opitutia</taxon>
        <taxon>Puniceicoccales</taxon>
        <taxon>Puniceicoccales incertae sedis</taxon>
        <taxon>Candidatus Moanibacter</taxon>
    </lineage>
</organism>
<evidence type="ECO:0000259" key="1">
    <source>
        <dbReference type="Pfam" id="PF01408"/>
    </source>
</evidence>
<evidence type="ECO:0000313" key="3">
    <source>
        <dbReference type="EMBL" id="AWT59290.1"/>
    </source>
</evidence>
<feature type="domain" description="GFO/IDH/MocA-like oxidoreductase" evidence="2">
    <location>
        <begin position="143"/>
        <end position="254"/>
    </location>
</feature>
<keyword evidence="3" id="KW-0560">Oxidoreductase</keyword>
<dbReference type="PANTHER" id="PTHR43708:SF8">
    <property type="entry name" value="OXIDOREDUCTASE"/>
    <property type="match status" value="1"/>
</dbReference>
<dbReference type="AlphaFoldDB" id="A0A2Z4AKP2"/>
<proteinExistence type="predicted"/>
<reference evidence="3 4" key="1">
    <citation type="submission" date="2018-06" db="EMBL/GenBank/DDBJ databases">
        <title>Draft Genome Sequence of a Novel Marine Bacterium Related to the Verrucomicrobia.</title>
        <authorList>
            <person name="Vosseberg J."/>
            <person name="Martijn J."/>
            <person name="Ettema T.J.G."/>
        </authorList>
    </citation>
    <scope>NUCLEOTIDE SEQUENCE [LARGE SCALE GENOMIC DNA]</scope>
    <source>
        <strain evidence="3">TARA_B100001123</strain>
    </source>
</reference>
<gene>
    <name evidence="3" type="primary">yhhX_2</name>
    <name evidence="3" type="ORF">DF168_00472</name>
</gene>
<sequence>MVCVSDKMIRIAQIGTKHAHAKGKYDTMLKFPDLFEVVGVVEPDEKRRTEMESNGYEGATWLTETQLFSTEGLRAVVVETEVSELVPTAQRCIESGFHVHIDKPAGTSMSALQQLHETADQAGLTIQMGYMFRYNPGFEFLFDAITNGWLGSITEVNGMIGKSANDLLRLTIARFPGGGMFELGCHIIDPLVTILGPPEGVEAFTFRSHPEKDNLADNQLAVFRYPTAVATIRSNHIDPHKRRKFEVIGEKGAVIIDPLEPPSIKLSLDKKFSRFSEGYQRVDLTLQDGRYDGEFIDFAKVIRNEKKLRWDSTHDLAVHKAILQASEMEVD</sequence>
<feature type="domain" description="Gfo/Idh/MocA-like oxidoreductase N-terminal" evidence="1">
    <location>
        <begin position="10"/>
        <end position="130"/>
    </location>
</feature>
<dbReference type="SUPFAM" id="SSF55347">
    <property type="entry name" value="Glyceraldehyde-3-phosphate dehydrogenase-like, C-terminal domain"/>
    <property type="match status" value="1"/>
</dbReference>
<dbReference type="Proteomes" id="UP000247465">
    <property type="component" value="Chromosome"/>
</dbReference>
<dbReference type="InterPro" id="IPR051317">
    <property type="entry name" value="Gfo/Idh/MocA_oxidoreduct"/>
</dbReference>
<evidence type="ECO:0000259" key="2">
    <source>
        <dbReference type="Pfam" id="PF22725"/>
    </source>
</evidence>
<dbReference type="GO" id="GO:0000166">
    <property type="term" value="F:nucleotide binding"/>
    <property type="evidence" value="ECO:0007669"/>
    <property type="project" value="InterPro"/>
</dbReference>
<dbReference type="KEGG" id="mtar:DF168_00472"/>
<dbReference type="InterPro" id="IPR055170">
    <property type="entry name" value="GFO_IDH_MocA-like_dom"/>
</dbReference>
<accession>A0A2Z4AKP2</accession>
<dbReference type="Pfam" id="PF22725">
    <property type="entry name" value="GFO_IDH_MocA_C3"/>
    <property type="match status" value="1"/>
</dbReference>
<dbReference type="Gene3D" id="3.40.50.720">
    <property type="entry name" value="NAD(P)-binding Rossmann-like Domain"/>
    <property type="match status" value="1"/>
</dbReference>
<dbReference type="PANTHER" id="PTHR43708">
    <property type="entry name" value="CONSERVED EXPRESSED OXIDOREDUCTASE (EUROFUNG)"/>
    <property type="match status" value="1"/>
</dbReference>
<name>A0A2Z4AKP2_9BACT</name>
<dbReference type="Gene3D" id="3.30.360.10">
    <property type="entry name" value="Dihydrodipicolinate Reductase, domain 2"/>
    <property type="match status" value="1"/>
</dbReference>
<dbReference type="EMBL" id="CP029803">
    <property type="protein sequence ID" value="AWT59290.1"/>
    <property type="molecule type" value="Genomic_DNA"/>
</dbReference>
<dbReference type="InterPro" id="IPR036291">
    <property type="entry name" value="NAD(P)-bd_dom_sf"/>
</dbReference>
<dbReference type="GO" id="GO:0016491">
    <property type="term" value="F:oxidoreductase activity"/>
    <property type="evidence" value="ECO:0007669"/>
    <property type="project" value="UniProtKB-KW"/>
</dbReference>
<dbReference type="EC" id="1.-.-.-" evidence="3"/>
<dbReference type="SUPFAM" id="SSF51735">
    <property type="entry name" value="NAD(P)-binding Rossmann-fold domains"/>
    <property type="match status" value="1"/>
</dbReference>
<dbReference type="InterPro" id="IPR000683">
    <property type="entry name" value="Gfo/Idh/MocA-like_OxRdtase_N"/>
</dbReference>
<evidence type="ECO:0000313" key="4">
    <source>
        <dbReference type="Proteomes" id="UP000247465"/>
    </source>
</evidence>